<accession>A0ABU1SDI8</accession>
<protein>
    <submittedName>
        <fullName evidence="1">Uncharacterized protein</fullName>
    </submittedName>
</protein>
<evidence type="ECO:0000313" key="1">
    <source>
        <dbReference type="EMBL" id="MDR6867654.1"/>
    </source>
</evidence>
<dbReference type="EMBL" id="JAVDUM010000009">
    <property type="protein sequence ID" value="MDR6867654.1"/>
    <property type="molecule type" value="Genomic_DNA"/>
</dbReference>
<dbReference type="Proteomes" id="UP001259347">
    <property type="component" value="Unassembled WGS sequence"/>
</dbReference>
<evidence type="ECO:0000313" key="2">
    <source>
        <dbReference type="Proteomes" id="UP001259347"/>
    </source>
</evidence>
<name>A0ABU1SDI8_9MICO</name>
<proteinExistence type="predicted"/>
<gene>
    <name evidence="1" type="ORF">J2Y69_002258</name>
</gene>
<reference evidence="1 2" key="1">
    <citation type="submission" date="2023-07" db="EMBL/GenBank/DDBJ databases">
        <title>Sorghum-associated microbial communities from plants grown in Nebraska, USA.</title>
        <authorList>
            <person name="Schachtman D."/>
        </authorList>
    </citation>
    <scope>NUCLEOTIDE SEQUENCE [LARGE SCALE GENOMIC DNA]</scope>
    <source>
        <strain evidence="1 2">2980</strain>
    </source>
</reference>
<sequence length="186" mass="20834">MAKEYGQLRHDIWSDDDWLNLTVPAQHLYMTLLADPTLNYCGVVNWHVGRMAQRAAENTARDTLLAASELSDAHFIVIDETTEEAMIRSYLRHDPILKNPRLSVTMAKEYGVIGSRKIRAALVYELQRLQKAHGDWPAWEKPQVKTILRQNAVSAKTMETDLPLAGQAYFLSGLPSALPSESSTAG</sequence>
<keyword evidence="2" id="KW-1185">Reference proteome</keyword>
<comment type="caution">
    <text evidence="1">The sequence shown here is derived from an EMBL/GenBank/DDBJ whole genome shotgun (WGS) entry which is preliminary data.</text>
</comment>
<organism evidence="1 2">
    <name type="scientific">Microbacterium resistens</name>
    <dbReference type="NCBI Taxonomy" id="156977"/>
    <lineage>
        <taxon>Bacteria</taxon>
        <taxon>Bacillati</taxon>
        <taxon>Actinomycetota</taxon>
        <taxon>Actinomycetes</taxon>
        <taxon>Micrococcales</taxon>
        <taxon>Microbacteriaceae</taxon>
        <taxon>Microbacterium</taxon>
    </lineage>
</organism>
<dbReference type="RefSeq" id="WP_310020659.1">
    <property type="nucleotide sequence ID" value="NZ_JAVDUM010000009.1"/>
</dbReference>